<dbReference type="RefSeq" id="WP_194184003.1">
    <property type="nucleotide sequence ID" value="NZ_JADGIK010000021.1"/>
</dbReference>
<gene>
    <name evidence="1" type="ORF">IM532_13365</name>
</gene>
<sequence>MKAKLFIDEILIGIINLEISDESMGVLSGVLIPNKAYKNYQNEIHKHFEQKGISNIEDFNYKILLENGFQLKPEGGIGILHSREFSDEIIVETAGNNIEEIKNFC</sequence>
<keyword evidence="2" id="KW-1185">Reference proteome</keyword>
<accession>A0A8J7FRT3</accession>
<evidence type="ECO:0000313" key="1">
    <source>
        <dbReference type="EMBL" id="MBF0598419.1"/>
    </source>
</evidence>
<reference evidence="1" key="1">
    <citation type="submission" date="2020-10" db="EMBL/GenBank/DDBJ databases">
        <authorList>
            <person name="Lu T."/>
            <person name="Wang Q."/>
            <person name="Han X."/>
        </authorList>
    </citation>
    <scope>NUCLEOTIDE SEQUENCE</scope>
    <source>
        <strain evidence="1">WQ 117</strain>
    </source>
</reference>
<comment type="caution">
    <text evidence="1">The sequence shown here is derived from an EMBL/GenBank/DDBJ whole genome shotgun (WGS) entry which is preliminary data.</text>
</comment>
<dbReference type="EMBL" id="JADGIK010000021">
    <property type="protein sequence ID" value="MBF0598419.1"/>
    <property type="molecule type" value="Genomic_DNA"/>
</dbReference>
<dbReference type="Proteomes" id="UP000608754">
    <property type="component" value="Unassembled WGS sequence"/>
</dbReference>
<evidence type="ECO:0000313" key="2">
    <source>
        <dbReference type="Proteomes" id="UP000608754"/>
    </source>
</evidence>
<name>A0A8J7FRT3_9FLAO</name>
<organism evidence="1 2">
    <name type="scientific">Faecalibacter rhinopitheci</name>
    <dbReference type="NCBI Taxonomy" id="2779678"/>
    <lineage>
        <taxon>Bacteria</taxon>
        <taxon>Pseudomonadati</taxon>
        <taxon>Bacteroidota</taxon>
        <taxon>Flavobacteriia</taxon>
        <taxon>Flavobacteriales</taxon>
        <taxon>Weeksellaceae</taxon>
        <taxon>Faecalibacter</taxon>
    </lineage>
</organism>
<proteinExistence type="predicted"/>
<dbReference type="AlphaFoldDB" id="A0A8J7FRT3"/>
<protein>
    <submittedName>
        <fullName evidence="1">Uncharacterized protein</fullName>
    </submittedName>
</protein>